<evidence type="ECO:0000256" key="1">
    <source>
        <dbReference type="SAM" id="SignalP"/>
    </source>
</evidence>
<feature type="chain" id="PRO_5004726990" description="S-protein homolog" evidence="1">
    <location>
        <begin position="31"/>
        <end position="150"/>
    </location>
</feature>
<evidence type="ECO:0000313" key="2">
    <source>
        <dbReference type="EMBL" id="ESR36843.1"/>
    </source>
</evidence>
<dbReference type="Gramene" id="ESR36843">
    <property type="protein sequence ID" value="ESR36843"/>
    <property type="gene ID" value="CICLE_v10029494mg"/>
</dbReference>
<gene>
    <name evidence="2" type="ORF">CICLE_v10029494mg</name>
</gene>
<dbReference type="PANTHER" id="PTHR33935">
    <property type="entry name" value="OS10G0148100 PROTEIN"/>
    <property type="match status" value="1"/>
</dbReference>
<evidence type="ECO:0000313" key="3">
    <source>
        <dbReference type="Proteomes" id="UP000030687"/>
    </source>
</evidence>
<dbReference type="KEGG" id="cic:CICLE_v10029494mg"/>
<keyword evidence="1" id="KW-0732">Signal</keyword>
<organism evidence="2 3">
    <name type="scientific">Citrus clementina</name>
    <name type="common">Clementine</name>
    <name type="synonym">Citrus deliciosa x Citrus sinensis</name>
    <dbReference type="NCBI Taxonomy" id="85681"/>
    <lineage>
        <taxon>Eukaryota</taxon>
        <taxon>Viridiplantae</taxon>
        <taxon>Streptophyta</taxon>
        <taxon>Embryophyta</taxon>
        <taxon>Tracheophyta</taxon>
        <taxon>Spermatophyta</taxon>
        <taxon>Magnoliopsida</taxon>
        <taxon>eudicotyledons</taxon>
        <taxon>Gunneridae</taxon>
        <taxon>Pentapetalae</taxon>
        <taxon>rosids</taxon>
        <taxon>malvids</taxon>
        <taxon>Sapindales</taxon>
        <taxon>Rutaceae</taxon>
        <taxon>Aurantioideae</taxon>
        <taxon>Citrus</taxon>
    </lineage>
</organism>
<dbReference type="EMBL" id="KI536978">
    <property type="protein sequence ID" value="ESR36843.1"/>
    <property type="molecule type" value="Genomic_DNA"/>
</dbReference>
<name>V4RQS8_CITCL</name>
<reference evidence="2 3" key="1">
    <citation type="submission" date="2013-10" db="EMBL/GenBank/DDBJ databases">
        <authorList>
            <consortium name="International Citrus Genome Consortium"/>
            <person name="Jenkins J."/>
            <person name="Schmutz J."/>
            <person name="Prochnik S."/>
            <person name="Rokhsar D."/>
            <person name="Gmitter F."/>
            <person name="Ollitrault P."/>
            <person name="Machado M."/>
            <person name="Talon M."/>
            <person name="Wincker P."/>
            <person name="Jaillon O."/>
            <person name="Morgante M."/>
        </authorList>
    </citation>
    <scope>NUCLEOTIDE SEQUENCE</scope>
    <source>
        <strain evidence="3">cv. Clemenules</strain>
    </source>
</reference>
<dbReference type="OrthoDB" id="692967at2759"/>
<accession>V4RQS8</accession>
<proteinExistence type="predicted"/>
<feature type="signal peptide" evidence="1">
    <location>
        <begin position="1"/>
        <end position="30"/>
    </location>
</feature>
<keyword evidence="3" id="KW-1185">Reference proteome</keyword>
<dbReference type="PANTHER" id="PTHR33935:SF22">
    <property type="entry name" value="OS10G0149400 PROTEIN"/>
    <property type="match status" value="1"/>
</dbReference>
<dbReference type="AlphaFoldDB" id="V4RQS8"/>
<sequence length="150" mass="16522">MIFASFGFQMGILPMCIFLALLLAVNFCHGDDSKTVEVVGSAEFALSNIKPSEAFSGLRVTIDCKPENGNGWSKTRGLGQFYVEGKFKVPLLEEIVAADGKLKPTFGWAKNRKLKFSSPICASVYYYTLPPPRRPPVHSPPVRISRPLLS</sequence>
<dbReference type="STRING" id="85681.V4RQS8"/>
<dbReference type="InParanoid" id="V4RQS8"/>
<protein>
    <recommendedName>
        <fullName evidence="4">S-protein homolog</fullName>
    </recommendedName>
</protein>
<dbReference type="Proteomes" id="UP000030687">
    <property type="component" value="Unassembled WGS sequence"/>
</dbReference>
<evidence type="ECO:0008006" key="4">
    <source>
        <dbReference type="Google" id="ProtNLM"/>
    </source>
</evidence>